<organism evidence="1 2">
    <name type="scientific">Yersinia intermedia</name>
    <dbReference type="NCBI Taxonomy" id="631"/>
    <lineage>
        <taxon>Bacteria</taxon>
        <taxon>Pseudomonadati</taxon>
        <taxon>Pseudomonadota</taxon>
        <taxon>Gammaproteobacteria</taxon>
        <taxon>Enterobacterales</taxon>
        <taxon>Yersiniaceae</taxon>
        <taxon>Yersinia</taxon>
    </lineage>
</organism>
<evidence type="ECO:0000313" key="1">
    <source>
        <dbReference type="EMBL" id="CNG48766.1"/>
    </source>
</evidence>
<reference evidence="1 2" key="1">
    <citation type="submission" date="2015-03" db="EMBL/GenBank/DDBJ databases">
        <authorList>
            <person name="Murphy D."/>
        </authorList>
    </citation>
    <scope>NUCLEOTIDE SEQUENCE [LARGE SCALE GENOMIC DNA]</scope>
    <source>
        <strain evidence="1 2">BR165/97</strain>
    </source>
</reference>
<dbReference type="EMBL" id="CPZJ01000019">
    <property type="protein sequence ID" value="CNG48766.1"/>
    <property type="molecule type" value="Genomic_DNA"/>
</dbReference>
<dbReference type="NCBIfam" id="NF041264">
    <property type="entry name" value="MobA"/>
    <property type="match status" value="1"/>
</dbReference>
<evidence type="ECO:0000313" key="2">
    <source>
        <dbReference type="Proteomes" id="UP000038750"/>
    </source>
</evidence>
<name>A0A0T9MUJ5_YERIN</name>
<sequence>MSKSESRNRTALLPSIRCYPEEKEIIATKAKASGLSVGAYMLRSGLGRRIESKCDTEMIMELRRLGGLQKHLFNEGRGNVSEVFSKEYSEVLVAIKKAIISIDLGIDGLAAERDKA</sequence>
<accession>A0A0T9MUJ5</accession>
<proteinExistence type="predicted"/>
<dbReference type="Proteomes" id="UP000038750">
    <property type="component" value="Unassembled WGS sequence"/>
</dbReference>
<protein>
    <submittedName>
        <fullName evidence="1">Conjugal transfer relaxosome component TraJ</fullName>
    </submittedName>
</protein>
<dbReference type="OrthoDB" id="9152966at2"/>
<gene>
    <name evidence="1" type="ORF">ERS008530_03886</name>
</gene>
<dbReference type="AlphaFoldDB" id="A0A0T9MUJ5"/>
<dbReference type="Pfam" id="PF21983">
    <property type="entry name" value="NikA-like"/>
    <property type="match status" value="1"/>
</dbReference>
<dbReference type="RefSeq" id="WP_050074462.1">
    <property type="nucleotide sequence ID" value="NZ_CPZJ01000019.1"/>
</dbReference>
<dbReference type="InterPro" id="IPR053842">
    <property type="entry name" value="NikA-like"/>
</dbReference>
<dbReference type="InterPro" id="IPR047751">
    <property type="entry name" value="MobA-like"/>
</dbReference>